<name>Q5W658_ORYSJ</name>
<evidence type="ECO:0000313" key="4">
    <source>
        <dbReference type="Proteomes" id="UP000000763"/>
    </source>
</evidence>
<accession>Q5W658</accession>
<dbReference type="EMBL" id="AC134928">
    <property type="protein sequence ID" value="AAV43819.1"/>
    <property type="molecule type" value="Genomic_DNA"/>
</dbReference>
<feature type="compositionally biased region" description="Basic and acidic residues" evidence="1">
    <location>
        <begin position="11"/>
        <end position="28"/>
    </location>
</feature>
<evidence type="ECO:0000313" key="3">
    <source>
        <dbReference type="EMBL" id="AAV44099.1"/>
    </source>
</evidence>
<dbReference type="EMBL" id="AC144742">
    <property type="protein sequence ID" value="AAV44099.1"/>
    <property type="molecule type" value="Genomic_DNA"/>
</dbReference>
<reference evidence="2" key="2">
    <citation type="submission" date="2004-11" db="EMBL/GenBank/DDBJ databases">
        <title>Oryza sativa BAC B1164G01 genomic sequence.</title>
        <authorList>
            <person name="Chow T.-Y."/>
            <person name="Hsing Y.-I.C."/>
            <person name="Chen C.-S."/>
            <person name="Chen H.-H."/>
            <person name="Liu S.-M."/>
            <person name="Chao Y.-T."/>
            <person name="Chang S.-J."/>
            <person name="Chen H.-C."/>
            <person name="Chen S.-K."/>
            <person name="Chen T.-R."/>
            <person name="Chen Y.-L."/>
            <person name="Cheng C.-H."/>
            <person name="Chung C.-I."/>
            <person name="Han S.-Y."/>
            <person name="Hsiao S.-H."/>
            <person name="Hsiung J.-N."/>
            <person name="Hsu C.-H."/>
            <person name="Huang J.-J."/>
            <person name="Kau P.-I."/>
            <person name="Lee M.-C."/>
            <person name="Leu H.-L."/>
            <person name="Li Y.-F."/>
            <person name="Lin S.-J."/>
            <person name="Lin Y.-C."/>
            <person name="Wu S.-W."/>
            <person name="Yu C.-Y."/>
            <person name="Yu S.-W."/>
            <person name="Wu H.-P."/>
            <person name="Shaw J.-F."/>
            <person name="Yu Y."/>
            <person name="Rambo T."/>
            <person name="Currie J."/>
            <person name="Collura K."/>
            <person name="Soderlund C."/>
            <person name="Wing R."/>
        </authorList>
    </citation>
    <scope>NUCLEOTIDE SEQUENCE</scope>
</reference>
<evidence type="ECO:0000256" key="1">
    <source>
        <dbReference type="SAM" id="MobiDB-lite"/>
    </source>
</evidence>
<dbReference type="Proteomes" id="UP000000763">
    <property type="component" value="Chromosome 5"/>
</dbReference>
<gene>
    <name evidence="2" type="ORF">B1164G01.11</name>
    <name evidence="3" type="ORF">OSJNBb0052F16.3</name>
</gene>
<feature type="region of interest" description="Disordered" evidence="1">
    <location>
        <begin position="1"/>
        <end position="53"/>
    </location>
</feature>
<feature type="compositionally biased region" description="Polar residues" evidence="1">
    <location>
        <begin position="38"/>
        <end position="53"/>
    </location>
</feature>
<protein>
    <submittedName>
        <fullName evidence="3">Uncharacterized protein</fullName>
    </submittedName>
</protein>
<sequence length="75" mass="8067">MVNGDGSQFEPKTRSDLEKPLTEEKAWDQHPSGGSGTGPVSNASTSATSTCWHSDNCQHLSKTMTKLMGKWPGCN</sequence>
<dbReference type="AlphaFoldDB" id="Q5W658"/>
<reference evidence="4" key="4">
    <citation type="journal article" date="2008" name="Nucleic Acids Res.">
        <title>The rice annotation project database (RAP-DB): 2008 update.</title>
        <authorList>
            <consortium name="The rice annotation project (RAP)"/>
        </authorList>
    </citation>
    <scope>GENOME REANNOTATION</scope>
    <source>
        <strain evidence="4">cv. Nipponbare</strain>
    </source>
</reference>
<reference evidence="3" key="1">
    <citation type="submission" date="2004-11" db="EMBL/GenBank/DDBJ databases">
        <title>Oryza sativa (japonica cultivar-group) chromosome 5 BAC clone OSJNBb0052F16, complete sequence.</title>
        <authorList>
            <person name="Chow T.-Y."/>
            <person name="Hsing Y.-I.C."/>
            <person name="Chen C.-S."/>
            <person name="Chen H.-H."/>
            <person name="Liu S.-M."/>
            <person name="Chao Y.-T."/>
            <person name="Chang S.-J."/>
            <person name="Chen H.-C."/>
            <person name="Chen S.-K."/>
            <person name="Chen T.-R."/>
            <person name="Chen Y.-L."/>
            <person name="Cheng C.-H."/>
            <person name="Chung C.-I."/>
            <person name="Han S.-Y."/>
            <person name="Hsiao S.-H."/>
            <person name="Hsiung J.-N."/>
            <person name="Hsu C.-H."/>
            <person name="Huang J.-J."/>
            <person name="Kau P.-I."/>
            <person name="Lee M.-C."/>
            <person name="Leu H.-L."/>
            <person name="Li Y.-F."/>
            <person name="Lin S.-J."/>
            <person name="Lin Y.-C."/>
            <person name="Wu S.-W."/>
            <person name="Yu C.-Y."/>
            <person name="Yu S.-W."/>
            <person name="Wu H.-P."/>
            <person name="Shaw J.-F."/>
            <person name="McCombie W.R."/>
            <person name="Zutavern T."/>
            <person name="de la Bastide M."/>
            <person name="Spiegel L."/>
            <person name="Muller S."/>
            <person name="Nascimento L."/>
            <person name="Balija V."/>
            <person name="Bell M."/>
            <person name="Miller B."/>
            <person name="Katzenberger F."/>
            <person name="Andrade M.V."/>
            <person name="Dike S."/>
            <person name="O'Shaughnessy A."/>
            <person name="Palmer L."/>
        </authorList>
    </citation>
    <scope>NUCLEOTIDE SEQUENCE</scope>
</reference>
<evidence type="ECO:0000313" key="2">
    <source>
        <dbReference type="EMBL" id="AAV43819.1"/>
    </source>
</evidence>
<organism evidence="3 4">
    <name type="scientific">Oryza sativa subsp. japonica</name>
    <name type="common">Rice</name>
    <dbReference type="NCBI Taxonomy" id="39947"/>
    <lineage>
        <taxon>Eukaryota</taxon>
        <taxon>Viridiplantae</taxon>
        <taxon>Streptophyta</taxon>
        <taxon>Embryophyta</taxon>
        <taxon>Tracheophyta</taxon>
        <taxon>Spermatophyta</taxon>
        <taxon>Magnoliopsida</taxon>
        <taxon>Liliopsida</taxon>
        <taxon>Poales</taxon>
        <taxon>Poaceae</taxon>
        <taxon>BOP clade</taxon>
        <taxon>Oryzoideae</taxon>
        <taxon>Oryzeae</taxon>
        <taxon>Oryzinae</taxon>
        <taxon>Oryza</taxon>
        <taxon>Oryza sativa</taxon>
    </lineage>
</organism>
<proteinExistence type="predicted"/>
<reference evidence="4" key="3">
    <citation type="journal article" date="2005" name="Nature">
        <title>The map-based sequence of the rice genome.</title>
        <authorList>
            <consortium name="International rice genome sequencing project (IRGSP)"/>
            <person name="Matsumoto T."/>
            <person name="Wu J."/>
            <person name="Kanamori H."/>
            <person name="Katayose Y."/>
            <person name="Fujisawa M."/>
            <person name="Namiki N."/>
            <person name="Mizuno H."/>
            <person name="Yamamoto K."/>
            <person name="Antonio B.A."/>
            <person name="Baba T."/>
            <person name="Sakata K."/>
            <person name="Nagamura Y."/>
            <person name="Aoki H."/>
            <person name="Arikawa K."/>
            <person name="Arita K."/>
            <person name="Bito T."/>
            <person name="Chiden Y."/>
            <person name="Fujitsuka N."/>
            <person name="Fukunaka R."/>
            <person name="Hamada M."/>
            <person name="Harada C."/>
            <person name="Hayashi A."/>
            <person name="Hijishita S."/>
            <person name="Honda M."/>
            <person name="Hosokawa S."/>
            <person name="Ichikawa Y."/>
            <person name="Idonuma A."/>
            <person name="Iijima M."/>
            <person name="Ikeda M."/>
            <person name="Ikeno M."/>
            <person name="Ito K."/>
            <person name="Ito S."/>
            <person name="Ito T."/>
            <person name="Ito Y."/>
            <person name="Ito Y."/>
            <person name="Iwabuchi A."/>
            <person name="Kamiya K."/>
            <person name="Karasawa W."/>
            <person name="Kurita K."/>
            <person name="Katagiri S."/>
            <person name="Kikuta A."/>
            <person name="Kobayashi H."/>
            <person name="Kobayashi N."/>
            <person name="Machita K."/>
            <person name="Maehara T."/>
            <person name="Masukawa M."/>
            <person name="Mizubayashi T."/>
            <person name="Mukai Y."/>
            <person name="Nagasaki H."/>
            <person name="Nagata Y."/>
            <person name="Naito S."/>
            <person name="Nakashima M."/>
            <person name="Nakama Y."/>
            <person name="Nakamichi Y."/>
            <person name="Nakamura M."/>
            <person name="Meguro A."/>
            <person name="Negishi M."/>
            <person name="Ohta I."/>
            <person name="Ohta T."/>
            <person name="Okamoto M."/>
            <person name="Ono N."/>
            <person name="Saji S."/>
            <person name="Sakaguchi M."/>
            <person name="Sakai K."/>
            <person name="Shibata M."/>
            <person name="Shimokawa T."/>
            <person name="Song J."/>
            <person name="Takazaki Y."/>
            <person name="Terasawa K."/>
            <person name="Tsugane M."/>
            <person name="Tsuji K."/>
            <person name="Ueda S."/>
            <person name="Waki K."/>
            <person name="Yamagata H."/>
            <person name="Yamamoto M."/>
            <person name="Yamamoto S."/>
            <person name="Yamane H."/>
            <person name="Yoshiki S."/>
            <person name="Yoshihara R."/>
            <person name="Yukawa K."/>
            <person name="Zhong H."/>
            <person name="Yano M."/>
            <person name="Yuan Q."/>
            <person name="Ouyang S."/>
            <person name="Liu J."/>
            <person name="Jones K.M."/>
            <person name="Gansberger K."/>
            <person name="Moffat K."/>
            <person name="Hill J."/>
            <person name="Bera J."/>
            <person name="Fadrosh D."/>
            <person name="Jin S."/>
            <person name="Johri S."/>
            <person name="Kim M."/>
            <person name="Overton L."/>
            <person name="Reardon M."/>
            <person name="Tsitrin T."/>
            <person name="Vuong H."/>
            <person name="Weaver B."/>
            <person name="Ciecko A."/>
            <person name="Tallon L."/>
            <person name="Jackson J."/>
            <person name="Pai G."/>
            <person name="Aken S.V."/>
            <person name="Utterback T."/>
            <person name="Reidmuller S."/>
            <person name="Feldblyum T."/>
            <person name="Hsiao J."/>
            <person name="Zismann V."/>
            <person name="Iobst S."/>
            <person name="de Vazeille A.R."/>
            <person name="Buell C.R."/>
            <person name="Ying K."/>
            <person name="Li Y."/>
            <person name="Lu T."/>
            <person name="Huang Y."/>
            <person name="Zhao Q."/>
            <person name="Feng Q."/>
            <person name="Zhang L."/>
            <person name="Zhu J."/>
            <person name="Weng Q."/>
            <person name="Mu J."/>
            <person name="Lu Y."/>
            <person name="Fan D."/>
            <person name="Liu Y."/>
            <person name="Guan J."/>
            <person name="Zhang Y."/>
            <person name="Yu S."/>
            <person name="Liu X."/>
            <person name="Zhang Y."/>
            <person name="Hong G."/>
            <person name="Han B."/>
            <person name="Choisne N."/>
            <person name="Demange N."/>
            <person name="Orjeda G."/>
            <person name="Samain S."/>
            <person name="Cattolico L."/>
            <person name="Pelletier E."/>
            <person name="Couloux A."/>
            <person name="Segurens B."/>
            <person name="Wincker P."/>
            <person name="D'Hont A."/>
            <person name="Scarpelli C."/>
            <person name="Weissenbach J."/>
            <person name="Salanoubat M."/>
            <person name="Quetier F."/>
            <person name="Yu Y."/>
            <person name="Kim H.R."/>
            <person name="Rambo T."/>
            <person name="Currie J."/>
            <person name="Collura K."/>
            <person name="Luo M."/>
            <person name="Yang T."/>
            <person name="Ammiraju J.S.S."/>
            <person name="Engler F."/>
            <person name="Soderlund C."/>
            <person name="Wing R.A."/>
            <person name="Palmer L.E."/>
            <person name="de la Bastide M."/>
            <person name="Spiegel L."/>
            <person name="Nascimento L."/>
            <person name="Zutavern T."/>
            <person name="O'Shaughnessy A."/>
            <person name="Dike S."/>
            <person name="Dedhia N."/>
            <person name="Preston R."/>
            <person name="Balija V."/>
            <person name="McCombie W.R."/>
            <person name="Chow T."/>
            <person name="Chen H."/>
            <person name="Chung M."/>
            <person name="Chen C."/>
            <person name="Shaw J."/>
            <person name="Wu H."/>
            <person name="Hsiao K."/>
            <person name="Chao Y."/>
            <person name="Chu M."/>
            <person name="Cheng C."/>
            <person name="Hour A."/>
            <person name="Lee P."/>
            <person name="Lin S."/>
            <person name="Lin Y."/>
            <person name="Liou J."/>
            <person name="Liu S."/>
            <person name="Hsing Y."/>
            <person name="Raghuvanshi S."/>
            <person name="Mohanty A."/>
            <person name="Bharti A.K."/>
            <person name="Gaur A."/>
            <person name="Gupta V."/>
            <person name="Kumar D."/>
            <person name="Ravi V."/>
            <person name="Vij S."/>
            <person name="Kapur A."/>
            <person name="Khurana P."/>
            <person name="Khurana P."/>
            <person name="Khurana J.P."/>
            <person name="Tyagi A.K."/>
            <person name="Gaikwad K."/>
            <person name="Singh A."/>
            <person name="Dalal V."/>
            <person name="Srivastava S."/>
            <person name="Dixit A."/>
            <person name="Pal A.K."/>
            <person name="Ghazi I.A."/>
            <person name="Yadav M."/>
            <person name="Pandit A."/>
            <person name="Bhargava A."/>
            <person name="Sureshbabu K."/>
            <person name="Batra K."/>
            <person name="Sharma T.R."/>
            <person name="Mohapatra T."/>
            <person name="Singh N.K."/>
            <person name="Messing J."/>
            <person name="Nelson A.B."/>
            <person name="Fuks G."/>
            <person name="Kavchok S."/>
            <person name="Keizer G."/>
            <person name="Linton E."/>
            <person name="Llaca V."/>
            <person name="Song R."/>
            <person name="Tanyolac B."/>
            <person name="Young S."/>
            <person name="Ho-Il K."/>
            <person name="Hahn J.H."/>
            <person name="Sangsakoo G."/>
            <person name="Vanavichit A."/>
            <person name="de Mattos Luiz.A.T."/>
            <person name="Zimmer P.D."/>
            <person name="Malone G."/>
            <person name="Dellagostin O."/>
            <person name="de Oliveira A.C."/>
            <person name="Bevan M."/>
            <person name="Bancroft I."/>
            <person name="Minx P."/>
            <person name="Cordum H."/>
            <person name="Wilson R."/>
            <person name="Cheng Z."/>
            <person name="Jin W."/>
            <person name="Jiang J."/>
            <person name="Leong S.A."/>
            <person name="Iwama H."/>
            <person name="Gojobori T."/>
            <person name="Itoh T."/>
            <person name="Niimura Y."/>
            <person name="Fujii Y."/>
            <person name="Habara T."/>
            <person name="Sakai H."/>
            <person name="Sato Y."/>
            <person name="Wilson G."/>
            <person name="Kumar K."/>
            <person name="McCouch S."/>
            <person name="Juretic N."/>
            <person name="Hoen D."/>
            <person name="Wright S."/>
            <person name="Bruskiewich R."/>
            <person name="Bureau T."/>
            <person name="Miyao A."/>
            <person name="Hirochika H."/>
            <person name="Nishikawa T."/>
            <person name="Kadowaki K."/>
            <person name="Sugiura M."/>
            <person name="Burr B."/>
            <person name="Sasaki T."/>
        </authorList>
    </citation>
    <scope>NUCLEOTIDE SEQUENCE [LARGE SCALE GENOMIC DNA]</scope>
    <source>
        <strain evidence="4">cv. Nipponbare</strain>
    </source>
</reference>